<sequence>ICPLTGHTTSKWPWISGATVSLHSHVEESNDAKAYRQNADIGSVANKLHFCPSPLILVMSSSEVSIIAVIKPNPGKLERAIAEAIEWIRDNEPETLEFSLYECPSEGGVQLSMFEKYASQAAMDRHEASEHYKEFFEYMMQEDLIAGPPTMSKGTYISSLRR</sequence>
<evidence type="ECO:0000313" key="2">
    <source>
        <dbReference type="EMBL" id="RMX97099.1"/>
    </source>
</evidence>
<dbReference type="Pfam" id="PF03992">
    <property type="entry name" value="ABM"/>
    <property type="match status" value="1"/>
</dbReference>
<dbReference type="Proteomes" id="UP000276864">
    <property type="component" value="Unassembled WGS sequence"/>
</dbReference>
<dbReference type="InterPro" id="IPR011008">
    <property type="entry name" value="Dimeric_a/b-barrel"/>
</dbReference>
<name>A0A3M6ZS72_HORWE</name>
<proteinExistence type="predicted"/>
<dbReference type="EMBL" id="QWIM01002103">
    <property type="protein sequence ID" value="RMY18133.1"/>
    <property type="molecule type" value="Genomic_DNA"/>
</dbReference>
<gene>
    <name evidence="3" type="ORF">D0866_13266</name>
    <name evidence="2" type="ORF">D0867_12903</name>
</gene>
<evidence type="ECO:0000259" key="1">
    <source>
        <dbReference type="PROSITE" id="PS51725"/>
    </source>
</evidence>
<evidence type="ECO:0000313" key="5">
    <source>
        <dbReference type="Proteomes" id="UP000276864"/>
    </source>
</evidence>
<protein>
    <recommendedName>
        <fullName evidence="1">ABM domain-containing protein</fullName>
    </recommendedName>
</protein>
<dbReference type="PANTHER" id="PTHR40624:SF1">
    <property type="entry name" value="BIOSYNTHESIS MONOOXYGENASE, PUTATIVE (AFU_ORTHOLOGUE AFUA_1G12025)-RELATED"/>
    <property type="match status" value="1"/>
</dbReference>
<feature type="domain" description="ABM" evidence="1">
    <location>
        <begin position="64"/>
        <end position="156"/>
    </location>
</feature>
<organism evidence="3 5">
    <name type="scientific">Hortaea werneckii</name>
    <name type="common">Black yeast</name>
    <name type="synonym">Cladosporium werneckii</name>
    <dbReference type="NCBI Taxonomy" id="91943"/>
    <lineage>
        <taxon>Eukaryota</taxon>
        <taxon>Fungi</taxon>
        <taxon>Dikarya</taxon>
        <taxon>Ascomycota</taxon>
        <taxon>Pezizomycotina</taxon>
        <taxon>Dothideomycetes</taxon>
        <taxon>Dothideomycetidae</taxon>
        <taxon>Mycosphaerellales</taxon>
        <taxon>Teratosphaeriaceae</taxon>
        <taxon>Hortaea</taxon>
    </lineage>
</organism>
<dbReference type="AlphaFoldDB" id="A0A3M6ZS72"/>
<dbReference type="SUPFAM" id="SSF54909">
    <property type="entry name" value="Dimeric alpha+beta barrel"/>
    <property type="match status" value="1"/>
</dbReference>
<evidence type="ECO:0000313" key="4">
    <source>
        <dbReference type="Proteomes" id="UP000271337"/>
    </source>
</evidence>
<evidence type="ECO:0000313" key="3">
    <source>
        <dbReference type="EMBL" id="RMY18133.1"/>
    </source>
</evidence>
<dbReference type="EMBL" id="QWIL01002078">
    <property type="protein sequence ID" value="RMX97099.1"/>
    <property type="molecule type" value="Genomic_DNA"/>
</dbReference>
<reference evidence="4 5" key="1">
    <citation type="journal article" date="2018" name="BMC Genomics">
        <title>Genomic evidence for intraspecific hybridization in a clonal and extremely halotolerant yeast.</title>
        <authorList>
            <person name="Gostincar C."/>
            <person name="Stajich J.E."/>
            <person name="Zupancic J."/>
            <person name="Zalar P."/>
            <person name="Gunde-Cimerman N."/>
        </authorList>
    </citation>
    <scope>NUCLEOTIDE SEQUENCE [LARGE SCALE GENOMIC DNA]</scope>
    <source>
        <strain evidence="3 5">EXF-6651</strain>
        <strain evidence="2 4">EXF-6669</strain>
    </source>
</reference>
<comment type="caution">
    <text evidence="3">The sequence shown here is derived from an EMBL/GenBank/DDBJ whole genome shotgun (WGS) entry which is preliminary data.</text>
</comment>
<dbReference type="VEuPathDB" id="FungiDB:BTJ68_14481"/>
<dbReference type="Gene3D" id="3.30.70.100">
    <property type="match status" value="1"/>
</dbReference>
<feature type="non-terminal residue" evidence="3">
    <location>
        <position position="1"/>
    </location>
</feature>
<accession>A0A3M6ZS72</accession>
<dbReference type="InterPro" id="IPR007138">
    <property type="entry name" value="ABM_dom"/>
</dbReference>
<dbReference type="PANTHER" id="PTHR40624">
    <property type="entry name" value="BIOSYNTHESIS MONOOXYGENASE, PUTATIVE (AFU_ORTHOLOGUE AFUA_1G12025)-RELATED"/>
    <property type="match status" value="1"/>
</dbReference>
<dbReference type="PROSITE" id="PS51725">
    <property type="entry name" value="ABM"/>
    <property type="match status" value="1"/>
</dbReference>
<dbReference type="OrthoDB" id="10011777at2759"/>
<dbReference type="Proteomes" id="UP000271337">
    <property type="component" value="Unassembled WGS sequence"/>
</dbReference>